<keyword evidence="1" id="KW-0175">Coiled coil</keyword>
<accession>A0A9D4Z2P2</accession>
<reference evidence="4" key="1">
    <citation type="journal article" date="2019" name="Plant J.">
        <title>Chlorella vulgaris genome assembly and annotation reveals the molecular basis for metabolic acclimation to high light conditions.</title>
        <authorList>
            <person name="Cecchin M."/>
            <person name="Marcolungo L."/>
            <person name="Rossato M."/>
            <person name="Girolomoni L."/>
            <person name="Cosentino E."/>
            <person name="Cuine S."/>
            <person name="Li-Beisson Y."/>
            <person name="Delledonne M."/>
            <person name="Ballottari M."/>
        </authorList>
    </citation>
    <scope>NUCLEOTIDE SEQUENCE</scope>
    <source>
        <strain evidence="4">211/11P</strain>
    </source>
</reference>
<dbReference type="InterPro" id="IPR021852">
    <property type="entry name" value="DUF3456"/>
</dbReference>
<evidence type="ECO:0000256" key="1">
    <source>
        <dbReference type="SAM" id="Coils"/>
    </source>
</evidence>
<evidence type="ECO:0000313" key="5">
    <source>
        <dbReference type="Proteomes" id="UP001055712"/>
    </source>
</evidence>
<dbReference type="PANTHER" id="PTHR13341">
    <property type="entry name" value="MIR-INTERACTING SAPOSIN-LIKE PROTEIN"/>
    <property type="match status" value="1"/>
</dbReference>
<keyword evidence="2" id="KW-0732">Signal</keyword>
<feature type="domain" description="DUF3456" evidence="3">
    <location>
        <begin position="31"/>
        <end position="174"/>
    </location>
</feature>
<name>A0A9D4Z2P2_CHLVU</name>
<comment type="caution">
    <text evidence="4">The sequence shown here is derived from an EMBL/GenBank/DDBJ whole genome shotgun (WGS) entry which is preliminary data.</text>
</comment>
<proteinExistence type="predicted"/>
<dbReference type="PANTHER" id="PTHR13341:SF2">
    <property type="entry name" value="PROTEIN SEELE"/>
    <property type="match status" value="1"/>
</dbReference>
<feature type="coiled-coil region" evidence="1">
    <location>
        <begin position="123"/>
        <end position="150"/>
    </location>
</feature>
<feature type="signal peptide" evidence="2">
    <location>
        <begin position="1"/>
        <end position="25"/>
    </location>
</feature>
<evidence type="ECO:0000259" key="3">
    <source>
        <dbReference type="Pfam" id="PF11938"/>
    </source>
</evidence>
<dbReference type="OrthoDB" id="192915at2759"/>
<dbReference type="EMBL" id="SIDB01000001">
    <property type="protein sequence ID" value="KAI3439030.1"/>
    <property type="molecule type" value="Genomic_DNA"/>
</dbReference>
<dbReference type="InterPro" id="IPR042415">
    <property type="entry name" value="CNPY"/>
</dbReference>
<protein>
    <recommendedName>
        <fullName evidence="3">DUF3456 domain-containing protein</fullName>
    </recommendedName>
</protein>
<dbReference type="Pfam" id="PF11938">
    <property type="entry name" value="DUF3456"/>
    <property type="match status" value="1"/>
</dbReference>
<gene>
    <name evidence="4" type="ORF">D9Q98_001440</name>
</gene>
<evidence type="ECO:0000313" key="4">
    <source>
        <dbReference type="EMBL" id="KAI3439030.1"/>
    </source>
</evidence>
<feature type="chain" id="PRO_5039681493" description="DUF3456 domain-containing protein" evidence="2">
    <location>
        <begin position="26"/>
        <end position="217"/>
    </location>
</feature>
<dbReference type="AlphaFoldDB" id="A0A9D4Z2P2"/>
<keyword evidence="5" id="KW-1185">Reference proteome</keyword>
<organism evidence="4 5">
    <name type="scientific">Chlorella vulgaris</name>
    <name type="common">Green alga</name>
    <dbReference type="NCBI Taxonomy" id="3077"/>
    <lineage>
        <taxon>Eukaryota</taxon>
        <taxon>Viridiplantae</taxon>
        <taxon>Chlorophyta</taxon>
        <taxon>core chlorophytes</taxon>
        <taxon>Trebouxiophyceae</taxon>
        <taxon>Chlorellales</taxon>
        <taxon>Chlorellaceae</taxon>
        <taxon>Chlorella clade</taxon>
        <taxon>Chlorella</taxon>
    </lineage>
</organism>
<evidence type="ECO:0000256" key="2">
    <source>
        <dbReference type="SAM" id="SignalP"/>
    </source>
</evidence>
<reference evidence="4" key="2">
    <citation type="submission" date="2020-11" db="EMBL/GenBank/DDBJ databases">
        <authorList>
            <person name="Cecchin M."/>
            <person name="Marcolungo L."/>
            <person name="Rossato M."/>
            <person name="Girolomoni L."/>
            <person name="Cosentino E."/>
            <person name="Cuine S."/>
            <person name="Li-Beisson Y."/>
            <person name="Delledonne M."/>
            <person name="Ballottari M."/>
        </authorList>
    </citation>
    <scope>NUCLEOTIDE SEQUENCE</scope>
    <source>
        <strain evidence="4">211/11P</strain>
        <tissue evidence="4">Whole cell</tissue>
    </source>
</reference>
<dbReference type="Proteomes" id="UP001055712">
    <property type="component" value="Unassembled WGS sequence"/>
</dbReference>
<sequence length="217" mass="23880">MILPRSLVVSLAALVLLPCVEVVQGAWIEARCSACRAVAYELNGRLEAEKPRNAIDMRHRLDKDGTRYGKLIDWQGSELRVIELLDSLCDRMKKYELAAEHPEAHDTQRWALSGLASSSKSSAQETKQQRKQLENYCHDLLERHEEALSQALRNGEVTAETGSDWLCLTTARQCDKTLEAEEAERAALDVAQGAEAEAAGAVAAPAAPVQLEGTEEL</sequence>